<dbReference type="PANTHER" id="PTHR21087">
    <property type="entry name" value="SHIKIMATE KINASE"/>
    <property type="match status" value="1"/>
</dbReference>
<keyword evidence="4 11" id="KW-0028">Amino-acid biosynthesis</keyword>
<organism evidence="12 13">
    <name type="scientific">Natribacillus halophilus</name>
    <dbReference type="NCBI Taxonomy" id="549003"/>
    <lineage>
        <taxon>Bacteria</taxon>
        <taxon>Bacillati</taxon>
        <taxon>Bacillota</taxon>
        <taxon>Bacilli</taxon>
        <taxon>Bacillales</taxon>
        <taxon>Bacillaceae</taxon>
        <taxon>Natribacillus</taxon>
    </lineage>
</organism>
<dbReference type="HAMAP" id="MF_00109">
    <property type="entry name" value="Shikimate_kinase"/>
    <property type="match status" value="1"/>
</dbReference>
<dbReference type="PANTHER" id="PTHR21087:SF16">
    <property type="entry name" value="SHIKIMATE KINASE 1, CHLOROPLASTIC"/>
    <property type="match status" value="1"/>
</dbReference>
<reference evidence="12 13" key="1">
    <citation type="submission" date="2016-10" db="EMBL/GenBank/DDBJ databases">
        <authorList>
            <person name="de Groot N.N."/>
        </authorList>
    </citation>
    <scope>NUCLEOTIDE SEQUENCE [LARGE SCALE GENOMIC DNA]</scope>
    <source>
        <strain evidence="12 13">DSM 21771</strain>
    </source>
</reference>
<sequence>MATSIDENILLTGFMGSGKTMIGEALAKKLNKPFADIDKIIENKEGMPIKDIFKNEGEAAFRAKEKKEITDYLHADNNAVISVGGGAFLQEETRDLCLQKATVVFLHISWDAWLDRMDMIVATRPVLHGKTISDIYKLYEERQAIYAHHHHSITVDYLDAEEASDKIIEVI</sequence>
<dbReference type="InterPro" id="IPR031322">
    <property type="entry name" value="Shikimate/glucono_kinase"/>
</dbReference>
<protein>
    <recommendedName>
        <fullName evidence="3 11">Shikimate kinase</fullName>
        <shortName evidence="11">SK</shortName>
        <ecNumber evidence="3 11">2.7.1.71</ecNumber>
    </recommendedName>
</protein>
<dbReference type="EC" id="2.7.1.71" evidence="3 11"/>
<dbReference type="PROSITE" id="PS01128">
    <property type="entry name" value="SHIKIMATE_KINASE"/>
    <property type="match status" value="1"/>
</dbReference>
<evidence type="ECO:0000256" key="5">
    <source>
        <dbReference type="ARBA" id="ARBA00022679"/>
    </source>
</evidence>
<dbReference type="InterPro" id="IPR023000">
    <property type="entry name" value="Shikimate_kinase_CS"/>
</dbReference>
<comment type="caution">
    <text evidence="11">Lacks conserved residue(s) required for the propagation of feature annotation.</text>
</comment>
<dbReference type="GO" id="GO:0000287">
    <property type="term" value="F:magnesium ion binding"/>
    <property type="evidence" value="ECO:0007669"/>
    <property type="project" value="UniProtKB-UniRule"/>
</dbReference>
<proteinExistence type="inferred from homology"/>
<comment type="similarity">
    <text evidence="2 11">Belongs to the shikimate kinase family.</text>
</comment>
<evidence type="ECO:0000256" key="4">
    <source>
        <dbReference type="ARBA" id="ARBA00022605"/>
    </source>
</evidence>
<evidence type="ECO:0000256" key="10">
    <source>
        <dbReference type="ARBA" id="ARBA00048567"/>
    </source>
</evidence>
<dbReference type="Pfam" id="PF01202">
    <property type="entry name" value="SKI"/>
    <property type="match status" value="1"/>
</dbReference>
<feature type="binding site" evidence="11">
    <location>
        <position position="124"/>
    </location>
    <ligand>
        <name>ATP</name>
        <dbReference type="ChEBI" id="CHEBI:30616"/>
    </ligand>
</feature>
<dbReference type="GO" id="GO:0009423">
    <property type="term" value="P:chorismate biosynthetic process"/>
    <property type="evidence" value="ECO:0007669"/>
    <property type="project" value="UniProtKB-UniRule"/>
</dbReference>
<dbReference type="InterPro" id="IPR000623">
    <property type="entry name" value="Shikimate_kinase/TSH1"/>
</dbReference>
<dbReference type="GO" id="GO:0009073">
    <property type="term" value="P:aromatic amino acid family biosynthetic process"/>
    <property type="evidence" value="ECO:0007669"/>
    <property type="project" value="UniProtKB-KW"/>
</dbReference>
<dbReference type="GO" id="GO:0004765">
    <property type="term" value="F:shikimate kinase activity"/>
    <property type="evidence" value="ECO:0007669"/>
    <property type="project" value="UniProtKB-UniRule"/>
</dbReference>
<comment type="cofactor">
    <cofactor evidence="11">
        <name>Mg(2+)</name>
        <dbReference type="ChEBI" id="CHEBI:18420"/>
    </cofactor>
    <text evidence="11">Binds 1 Mg(2+) ion per subunit.</text>
</comment>
<keyword evidence="5 11" id="KW-0808">Transferase</keyword>
<evidence type="ECO:0000256" key="2">
    <source>
        <dbReference type="ARBA" id="ARBA00006997"/>
    </source>
</evidence>
<keyword evidence="11" id="KW-0963">Cytoplasm</keyword>
<dbReference type="OrthoDB" id="9800332at2"/>
<evidence type="ECO:0000256" key="6">
    <source>
        <dbReference type="ARBA" id="ARBA00022741"/>
    </source>
</evidence>
<feature type="binding site" evidence="11">
    <location>
        <position position="38"/>
    </location>
    <ligand>
        <name>substrate</name>
    </ligand>
</feature>
<gene>
    <name evidence="11" type="primary">aroK</name>
    <name evidence="12" type="ORF">SAMN04488123_102383</name>
</gene>
<dbReference type="Gene3D" id="3.40.50.300">
    <property type="entry name" value="P-loop containing nucleotide triphosphate hydrolases"/>
    <property type="match status" value="1"/>
</dbReference>
<dbReference type="GO" id="GO:0005829">
    <property type="term" value="C:cytosol"/>
    <property type="evidence" value="ECO:0007669"/>
    <property type="project" value="TreeGrafter"/>
</dbReference>
<comment type="pathway">
    <text evidence="1 11">Metabolic intermediate biosynthesis; chorismate biosynthesis; chorismate from D-erythrose 4-phosphate and phosphoenolpyruvate: step 5/7.</text>
</comment>
<dbReference type="RefSeq" id="WP_090396264.1">
    <property type="nucleotide sequence ID" value="NZ_FNEN01000002.1"/>
</dbReference>
<keyword evidence="11" id="KW-0479">Metal-binding</keyword>
<name>A0A1G8KYB9_9BACI</name>
<dbReference type="PRINTS" id="PR01100">
    <property type="entry name" value="SHIKIMTKNASE"/>
</dbReference>
<feature type="binding site" evidence="11">
    <location>
        <position position="142"/>
    </location>
    <ligand>
        <name>substrate</name>
    </ligand>
</feature>
<evidence type="ECO:0000256" key="11">
    <source>
        <dbReference type="HAMAP-Rule" id="MF_00109"/>
    </source>
</evidence>
<keyword evidence="13" id="KW-1185">Reference proteome</keyword>
<keyword evidence="8 11" id="KW-0067">ATP-binding</keyword>
<keyword evidence="6 11" id="KW-0547">Nucleotide-binding</keyword>
<dbReference type="GO" id="GO:0008652">
    <property type="term" value="P:amino acid biosynthetic process"/>
    <property type="evidence" value="ECO:0007669"/>
    <property type="project" value="UniProtKB-KW"/>
</dbReference>
<comment type="function">
    <text evidence="11">Catalyzes the specific phosphorylation of the 3-hydroxyl group of shikimic acid using ATP as a cosubstrate.</text>
</comment>
<feature type="binding site" evidence="11">
    <location>
        <begin position="16"/>
        <end position="21"/>
    </location>
    <ligand>
        <name>ATP</name>
        <dbReference type="ChEBI" id="CHEBI:30616"/>
    </ligand>
</feature>
<evidence type="ECO:0000256" key="3">
    <source>
        <dbReference type="ARBA" id="ARBA00012154"/>
    </source>
</evidence>
<keyword evidence="7 11" id="KW-0418">Kinase</keyword>
<dbReference type="AlphaFoldDB" id="A0A1G8KYB9"/>
<comment type="catalytic activity">
    <reaction evidence="10 11">
        <text>shikimate + ATP = 3-phosphoshikimate + ADP + H(+)</text>
        <dbReference type="Rhea" id="RHEA:13121"/>
        <dbReference type="ChEBI" id="CHEBI:15378"/>
        <dbReference type="ChEBI" id="CHEBI:30616"/>
        <dbReference type="ChEBI" id="CHEBI:36208"/>
        <dbReference type="ChEBI" id="CHEBI:145989"/>
        <dbReference type="ChEBI" id="CHEBI:456216"/>
        <dbReference type="EC" id="2.7.1.71"/>
    </reaction>
</comment>
<evidence type="ECO:0000256" key="8">
    <source>
        <dbReference type="ARBA" id="ARBA00022840"/>
    </source>
</evidence>
<evidence type="ECO:0000313" key="12">
    <source>
        <dbReference type="EMBL" id="SDI48468.1"/>
    </source>
</evidence>
<dbReference type="SUPFAM" id="SSF52540">
    <property type="entry name" value="P-loop containing nucleoside triphosphate hydrolases"/>
    <property type="match status" value="1"/>
</dbReference>
<dbReference type="CDD" id="cd00464">
    <property type="entry name" value="SK"/>
    <property type="match status" value="1"/>
</dbReference>
<feature type="binding site" evidence="11">
    <location>
        <position position="85"/>
    </location>
    <ligand>
        <name>substrate</name>
    </ligand>
</feature>
<dbReference type="UniPathway" id="UPA00053">
    <property type="reaction ID" value="UER00088"/>
</dbReference>
<dbReference type="EMBL" id="FNEN01000002">
    <property type="protein sequence ID" value="SDI48468.1"/>
    <property type="molecule type" value="Genomic_DNA"/>
</dbReference>
<feature type="binding site" evidence="11">
    <location>
        <position position="20"/>
    </location>
    <ligand>
        <name>Mg(2+)</name>
        <dbReference type="ChEBI" id="CHEBI:18420"/>
    </ligand>
</feature>
<keyword evidence="9 11" id="KW-0057">Aromatic amino acid biosynthesis</keyword>
<feature type="binding site" evidence="11">
    <location>
        <position position="62"/>
    </location>
    <ligand>
        <name>substrate</name>
    </ligand>
</feature>
<dbReference type="InterPro" id="IPR027417">
    <property type="entry name" value="P-loop_NTPase"/>
</dbReference>
<dbReference type="Proteomes" id="UP000198853">
    <property type="component" value="Unassembled WGS sequence"/>
</dbReference>
<evidence type="ECO:0000256" key="1">
    <source>
        <dbReference type="ARBA" id="ARBA00004842"/>
    </source>
</evidence>
<evidence type="ECO:0000256" key="7">
    <source>
        <dbReference type="ARBA" id="ARBA00022777"/>
    </source>
</evidence>
<comment type="subcellular location">
    <subcellularLocation>
        <location evidence="11">Cytoplasm</location>
    </subcellularLocation>
</comment>
<evidence type="ECO:0000256" key="9">
    <source>
        <dbReference type="ARBA" id="ARBA00023141"/>
    </source>
</evidence>
<evidence type="ECO:0000313" key="13">
    <source>
        <dbReference type="Proteomes" id="UP000198853"/>
    </source>
</evidence>
<accession>A0A1G8KYB9</accession>
<keyword evidence="11" id="KW-0460">Magnesium</keyword>
<dbReference type="GO" id="GO:0005524">
    <property type="term" value="F:ATP binding"/>
    <property type="evidence" value="ECO:0007669"/>
    <property type="project" value="UniProtKB-UniRule"/>
</dbReference>
<comment type="subunit">
    <text evidence="11">Monomer.</text>
</comment>